<protein>
    <submittedName>
        <fullName evidence="2">Uncharacterized protein</fullName>
    </submittedName>
</protein>
<evidence type="ECO:0000313" key="2">
    <source>
        <dbReference type="EMBL" id="KAJ8321963.1"/>
    </source>
</evidence>
<dbReference type="EMBL" id="JARBDR010000018">
    <property type="protein sequence ID" value="KAJ8321963.1"/>
    <property type="molecule type" value="Genomic_DNA"/>
</dbReference>
<evidence type="ECO:0000256" key="1">
    <source>
        <dbReference type="SAM" id="MobiDB-lite"/>
    </source>
</evidence>
<name>A0ABQ9FXJ8_TEGGR</name>
<dbReference type="Proteomes" id="UP001217089">
    <property type="component" value="Unassembled WGS sequence"/>
</dbReference>
<feature type="compositionally biased region" description="Basic and acidic residues" evidence="1">
    <location>
        <begin position="320"/>
        <end position="334"/>
    </location>
</feature>
<accession>A0ABQ9FXJ8</accession>
<feature type="compositionally biased region" description="Acidic residues" evidence="1">
    <location>
        <begin position="303"/>
        <end position="319"/>
    </location>
</feature>
<evidence type="ECO:0000313" key="3">
    <source>
        <dbReference type="Proteomes" id="UP001217089"/>
    </source>
</evidence>
<sequence length="431" mass="49897">MSQVQKYIFIIPGIIEMAANGIEQGIGPDYRIHTYDIIREPPVYRQYNSNYTYNHTHSYNHVHSYDKIHEYNKIKTYDHVHEWKYREYKTKFISKTERKTKSQRQWEFVPTEVEYYKDIGPELYLCYKMPMGPDIRVTDYTYREYTPSNFRPRYFGFEDINTNCAKYMDKPYVEYKGSVEYKLTKSNYHPFTRYTHQEKRHRTVMKKQYKDENQNIIDKRGNMDKYTVVAVVIPTGQTQEKQTLLTPHNTPSPSPTITPVEVSSVVIDSPVPTQRDEKHNIIPVVGVVPLNKQQIDNDSISDIQEESEVDIDEIEESDTEDKIDTDQEEPKNNDQENEQEGDSENDVNPAPVVVAAAIVSEPDVDTKEAATEKDNSVKGETSQSEDFQNKSSLPPEVVAAIEAYDVAHSELKVPDPYSATGTISRTIGMIK</sequence>
<comment type="caution">
    <text evidence="2">The sequence shown here is derived from an EMBL/GenBank/DDBJ whole genome shotgun (WGS) entry which is preliminary data.</text>
</comment>
<keyword evidence="3" id="KW-1185">Reference proteome</keyword>
<proteinExistence type="predicted"/>
<reference evidence="2 3" key="1">
    <citation type="submission" date="2022-12" db="EMBL/GenBank/DDBJ databases">
        <title>Chromosome-level genome of Tegillarca granosa.</title>
        <authorList>
            <person name="Kim J."/>
        </authorList>
    </citation>
    <scope>NUCLEOTIDE SEQUENCE [LARGE SCALE GENOMIC DNA]</scope>
    <source>
        <strain evidence="2">Teg-2019</strain>
        <tissue evidence="2">Adductor muscle</tissue>
    </source>
</reference>
<feature type="compositionally biased region" description="Polar residues" evidence="1">
    <location>
        <begin position="378"/>
        <end position="392"/>
    </location>
</feature>
<feature type="region of interest" description="Disordered" evidence="1">
    <location>
        <begin position="296"/>
        <end position="393"/>
    </location>
</feature>
<feature type="compositionally biased region" description="Basic and acidic residues" evidence="1">
    <location>
        <begin position="364"/>
        <end position="377"/>
    </location>
</feature>
<feature type="compositionally biased region" description="Low complexity" evidence="1">
    <location>
        <begin position="347"/>
        <end position="357"/>
    </location>
</feature>
<organism evidence="2 3">
    <name type="scientific">Tegillarca granosa</name>
    <name type="common">Malaysian cockle</name>
    <name type="synonym">Anadara granosa</name>
    <dbReference type="NCBI Taxonomy" id="220873"/>
    <lineage>
        <taxon>Eukaryota</taxon>
        <taxon>Metazoa</taxon>
        <taxon>Spiralia</taxon>
        <taxon>Lophotrochozoa</taxon>
        <taxon>Mollusca</taxon>
        <taxon>Bivalvia</taxon>
        <taxon>Autobranchia</taxon>
        <taxon>Pteriomorphia</taxon>
        <taxon>Arcoida</taxon>
        <taxon>Arcoidea</taxon>
        <taxon>Arcidae</taxon>
        <taxon>Tegillarca</taxon>
    </lineage>
</organism>
<feature type="compositionally biased region" description="Acidic residues" evidence="1">
    <location>
        <begin position="335"/>
        <end position="345"/>
    </location>
</feature>
<gene>
    <name evidence="2" type="ORF">KUTeg_000434</name>
</gene>